<reference evidence="4 6" key="1">
    <citation type="submission" date="2019-10" db="EMBL/GenBank/DDBJ databases">
        <title>Assembly and Annotation for the nematode Trichostrongylus colubriformis.</title>
        <authorList>
            <person name="Martin J."/>
        </authorList>
    </citation>
    <scope>NUCLEOTIDE SEQUENCE [LARGE SCALE GENOMIC DNA]</scope>
    <source>
        <strain evidence="4">G859</strain>
        <tissue evidence="4">Whole worm</tissue>
    </source>
</reference>
<evidence type="ECO:0000313" key="4">
    <source>
        <dbReference type="EMBL" id="KAK5964845.1"/>
    </source>
</evidence>
<organism evidence="4 6">
    <name type="scientific">Trichostrongylus colubriformis</name>
    <name type="common">Black scour worm</name>
    <dbReference type="NCBI Taxonomy" id="6319"/>
    <lineage>
        <taxon>Eukaryota</taxon>
        <taxon>Metazoa</taxon>
        <taxon>Ecdysozoa</taxon>
        <taxon>Nematoda</taxon>
        <taxon>Chromadorea</taxon>
        <taxon>Rhabditida</taxon>
        <taxon>Rhabditina</taxon>
        <taxon>Rhabditomorpha</taxon>
        <taxon>Strongyloidea</taxon>
        <taxon>Trichostrongylidae</taxon>
        <taxon>Trichostrongylus</taxon>
    </lineage>
</organism>
<evidence type="ECO:0000313" key="6">
    <source>
        <dbReference type="Proteomes" id="UP001331761"/>
    </source>
</evidence>
<dbReference type="InterPro" id="IPR003595">
    <property type="entry name" value="Tyr_Pase_cat"/>
</dbReference>
<dbReference type="EMBL" id="WIXE01025288">
    <property type="protein sequence ID" value="KAK5964845.1"/>
    <property type="molecule type" value="Genomic_DNA"/>
</dbReference>
<dbReference type="CDD" id="cd00047">
    <property type="entry name" value="PTPc"/>
    <property type="match status" value="1"/>
</dbReference>
<dbReference type="Pfam" id="PF00102">
    <property type="entry name" value="Y_phosphatase"/>
    <property type="match status" value="1"/>
</dbReference>
<feature type="domain" description="Tyrosine specific protein phosphatases" evidence="3">
    <location>
        <begin position="251"/>
        <end position="321"/>
    </location>
</feature>
<proteinExistence type="predicted"/>
<evidence type="ECO:0000259" key="3">
    <source>
        <dbReference type="PROSITE" id="PS50056"/>
    </source>
</evidence>
<dbReference type="GO" id="GO:0004725">
    <property type="term" value="F:protein tyrosine phosphatase activity"/>
    <property type="evidence" value="ECO:0007669"/>
    <property type="project" value="InterPro"/>
</dbReference>
<protein>
    <submittedName>
        <fullName evidence="4">Receptor-type tyrosine-protein phosphatase epsilon</fullName>
    </submittedName>
</protein>
<dbReference type="PANTHER" id="PTHR46163:SF2">
    <property type="entry name" value="PROTEIN-TYROSINE PHOSPHATASE"/>
    <property type="match status" value="1"/>
</dbReference>
<dbReference type="InterPro" id="IPR000387">
    <property type="entry name" value="Tyr_Pase_dom"/>
</dbReference>
<evidence type="ECO:0000256" key="1">
    <source>
        <dbReference type="SAM" id="MobiDB-lite"/>
    </source>
</evidence>
<comment type="caution">
    <text evidence="4">The sequence shown here is derived from an EMBL/GenBank/DDBJ whole genome shotgun (WGS) entry which is preliminary data.</text>
</comment>
<dbReference type="PRINTS" id="PR00700">
    <property type="entry name" value="PRTYPHPHTASE"/>
</dbReference>
<dbReference type="SMART" id="SM00194">
    <property type="entry name" value="PTPc"/>
    <property type="match status" value="1"/>
</dbReference>
<keyword evidence="4" id="KW-0675">Receptor</keyword>
<sequence>MERSKLGKLPKFRRRPSNSTITMTTVEDDGTQVERKPRRKSRRPTARTQGADQAVFKEAFKMFCDRTLKAGVNALTDEFMKLKMATQSIGNRPKTAWEANPDKNRYREVFCIDTTRVILTWPAGMGDYINANWVSSVEKPKKFICTQGPMDKTIDDFWRMVWQEKCRSIVMLCNIMECGKQKCEQYWPLSAETPMKLPSGLTVKFVSSDPIENSVDLTKIDMCDASGQEHSLEHFHWKDWPDRGVPATTTLSIFRLLRRVNRLTPCVVHCSAGIGRTGTVVGIDLLYRRLEKGEKDVTLLKVVGELREMRHGAVQMDAQYLYMHRILLVVAENLKIITPEETQKFTEDYDQMLKSRGFT</sequence>
<name>A0AAN8EQ30_TRICO</name>
<dbReference type="EMBL" id="WIXE01024223">
    <property type="protein sequence ID" value="KAK5965796.1"/>
    <property type="molecule type" value="Genomic_DNA"/>
</dbReference>
<evidence type="ECO:0000313" key="5">
    <source>
        <dbReference type="EMBL" id="KAK5965796.1"/>
    </source>
</evidence>
<dbReference type="Gene3D" id="3.90.190.10">
    <property type="entry name" value="Protein tyrosine phosphatase superfamily"/>
    <property type="match status" value="1"/>
</dbReference>
<accession>A0AAN8EQ30</accession>
<dbReference type="InterPro" id="IPR052782">
    <property type="entry name" value="Oocyte-zygote_transition_reg"/>
</dbReference>
<feature type="compositionally biased region" description="Basic residues" evidence="1">
    <location>
        <begin position="1"/>
        <end position="16"/>
    </location>
</feature>
<dbReference type="InterPro" id="IPR000242">
    <property type="entry name" value="PTP_cat"/>
</dbReference>
<dbReference type="AlphaFoldDB" id="A0AAN8EQ30"/>
<dbReference type="InterPro" id="IPR016130">
    <property type="entry name" value="Tyr_Pase_AS"/>
</dbReference>
<feature type="compositionally biased region" description="Basic residues" evidence="1">
    <location>
        <begin position="36"/>
        <end position="45"/>
    </location>
</feature>
<feature type="domain" description="Tyrosine-protein phosphatase" evidence="2">
    <location>
        <begin position="75"/>
        <end position="330"/>
    </location>
</feature>
<dbReference type="SUPFAM" id="SSF52799">
    <property type="entry name" value="(Phosphotyrosine protein) phosphatases II"/>
    <property type="match status" value="1"/>
</dbReference>
<dbReference type="Proteomes" id="UP001331761">
    <property type="component" value="Unassembled WGS sequence"/>
</dbReference>
<feature type="region of interest" description="Disordered" evidence="1">
    <location>
        <begin position="1"/>
        <end position="50"/>
    </location>
</feature>
<dbReference type="PROSITE" id="PS50055">
    <property type="entry name" value="TYR_PHOSPHATASE_PTP"/>
    <property type="match status" value="1"/>
</dbReference>
<dbReference type="InterPro" id="IPR029021">
    <property type="entry name" value="Prot-tyrosine_phosphatase-like"/>
</dbReference>
<keyword evidence="6" id="KW-1185">Reference proteome</keyword>
<dbReference type="PANTHER" id="PTHR46163">
    <property type="entry name" value="TYROSINE-PROTEIN PHOSPHATASE-RELATED"/>
    <property type="match status" value="1"/>
</dbReference>
<gene>
    <name evidence="5" type="ORF">GCK32_003975</name>
    <name evidence="4" type="ORF">GCK32_004374</name>
</gene>
<dbReference type="PROSITE" id="PS00383">
    <property type="entry name" value="TYR_PHOSPHATASE_1"/>
    <property type="match status" value="1"/>
</dbReference>
<dbReference type="PROSITE" id="PS50056">
    <property type="entry name" value="TYR_PHOSPHATASE_2"/>
    <property type="match status" value="1"/>
</dbReference>
<evidence type="ECO:0000259" key="2">
    <source>
        <dbReference type="PROSITE" id="PS50055"/>
    </source>
</evidence>
<dbReference type="SMART" id="SM00404">
    <property type="entry name" value="PTPc_motif"/>
    <property type="match status" value="1"/>
</dbReference>